<accession>A0A834NKI8</accession>
<keyword evidence="3" id="KW-1185">Reference proteome</keyword>
<name>A0A834NKI8_VESVU</name>
<evidence type="ECO:0000256" key="1">
    <source>
        <dbReference type="SAM" id="MobiDB-lite"/>
    </source>
</evidence>
<feature type="compositionally biased region" description="Basic and acidic residues" evidence="1">
    <location>
        <begin position="33"/>
        <end position="67"/>
    </location>
</feature>
<organism evidence="2 3">
    <name type="scientific">Vespula vulgaris</name>
    <name type="common">Yellow jacket</name>
    <name type="synonym">Wasp</name>
    <dbReference type="NCBI Taxonomy" id="7454"/>
    <lineage>
        <taxon>Eukaryota</taxon>
        <taxon>Metazoa</taxon>
        <taxon>Ecdysozoa</taxon>
        <taxon>Arthropoda</taxon>
        <taxon>Hexapoda</taxon>
        <taxon>Insecta</taxon>
        <taxon>Pterygota</taxon>
        <taxon>Neoptera</taxon>
        <taxon>Endopterygota</taxon>
        <taxon>Hymenoptera</taxon>
        <taxon>Apocrita</taxon>
        <taxon>Aculeata</taxon>
        <taxon>Vespoidea</taxon>
        <taxon>Vespidae</taxon>
        <taxon>Vespinae</taxon>
        <taxon>Vespula</taxon>
    </lineage>
</organism>
<dbReference type="EMBL" id="JACSEA010000001">
    <property type="protein sequence ID" value="KAF7411199.1"/>
    <property type="molecule type" value="Genomic_DNA"/>
</dbReference>
<comment type="caution">
    <text evidence="2">The sequence shown here is derived from an EMBL/GenBank/DDBJ whole genome shotgun (WGS) entry which is preliminary data.</text>
</comment>
<feature type="region of interest" description="Disordered" evidence="1">
    <location>
        <begin position="15"/>
        <end position="67"/>
    </location>
</feature>
<sequence>MVVAVIVLYLTTEKPRKTDPPRRTSLNVVTAKWKADEQKRNKKKERESKKNKSKRKDLGKAFASRRDTENCSVTPVARIFIKRNAKAM</sequence>
<dbReference type="AlphaFoldDB" id="A0A834NKI8"/>
<evidence type="ECO:0000313" key="3">
    <source>
        <dbReference type="Proteomes" id="UP000614350"/>
    </source>
</evidence>
<gene>
    <name evidence="2" type="ORF">HZH66_000095</name>
</gene>
<dbReference type="Proteomes" id="UP000614350">
    <property type="component" value="Unassembled WGS sequence"/>
</dbReference>
<reference evidence="2" key="1">
    <citation type="journal article" date="2020" name="G3 (Bethesda)">
        <title>High-Quality Assemblies for Three Invasive Social Wasps from the &lt;i&gt;Vespula&lt;/i&gt; Genus.</title>
        <authorList>
            <person name="Harrop T.W.R."/>
            <person name="Guhlin J."/>
            <person name="McLaughlin G.M."/>
            <person name="Permina E."/>
            <person name="Stockwell P."/>
            <person name="Gilligan J."/>
            <person name="Le Lec M.F."/>
            <person name="Gruber M.A.M."/>
            <person name="Quinn O."/>
            <person name="Lovegrove M."/>
            <person name="Duncan E.J."/>
            <person name="Remnant E.J."/>
            <person name="Van Eeckhoven J."/>
            <person name="Graham B."/>
            <person name="Knapp R.A."/>
            <person name="Langford K.W."/>
            <person name="Kronenberg Z."/>
            <person name="Press M.O."/>
            <person name="Eacker S.M."/>
            <person name="Wilson-Rankin E.E."/>
            <person name="Purcell J."/>
            <person name="Lester P.J."/>
            <person name="Dearden P.K."/>
        </authorList>
    </citation>
    <scope>NUCLEOTIDE SEQUENCE</scope>
    <source>
        <strain evidence="2">Marl-1</strain>
    </source>
</reference>
<evidence type="ECO:0000313" key="2">
    <source>
        <dbReference type="EMBL" id="KAF7411199.1"/>
    </source>
</evidence>
<proteinExistence type="predicted"/>
<protein>
    <submittedName>
        <fullName evidence="2">Uncharacterized protein</fullName>
    </submittedName>
</protein>